<gene>
    <name evidence="10 14" type="primary">grpE</name>
    <name evidence="14" type="ORF">CURT_1035</name>
    <name evidence="13" type="ORF">CYJ41_02260</name>
</gene>
<dbReference type="OrthoDB" id="9789811at2"/>
<organism evidence="13 15">
    <name type="scientific">Campylobacter ureolyticus</name>
    <dbReference type="NCBI Taxonomy" id="827"/>
    <lineage>
        <taxon>Bacteria</taxon>
        <taxon>Pseudomonadati</taxon>
        <taxon>Campylobacterota</taxon>
        <taxon>Epsilonproteobacteria</taxon>
        <taxon>Campylobacterales</taxon>
        <taxon>Campylobacteraceae</taxon>
        <taxon>Campylobacter</taxon>
    </lineage>
</organism>
<comment type="similarity">
    <text evidence="2 10 12">Belongs to the GrpE family.</text>
</comment>
<proteinExistence type="inferred from homology"/>
<dbReference type="SUPFAM" id="SSF58014">
    <property type="entry name" value="Coiled-coil domain of nucleotide exchange factor GrpE"/>
    <property type="match status" value="1"/>
</dbReference>
<dbReference type="PANTHER" id="PTHR21237">
    <property type="entry name" value="GRPE PROTEIN"/>
    <property type="match status" value="1"/>
</dbReference>
<dbReference type="InterPro" id="IPR013805">
    <property type="entry name" value="GrpE_CC"/>
</dbReference>
<evidence type="ECO:0000256" key="6">
    <source>
        <dbReference type="ARBA" id="ARBA00023186"/>
    </source>
</evidence>
<evidence type="ECO:0000256" key="10">
    <source>
        <dbReference type="HAMAP-Rule" id="MF_01151"/>
    </source>
</evidence>
<comment type="subunit">
    <text evidence="3 10">Homodimer.</text>
</comment>
<accession>A0A2I1NBK3</accession>
<dbReference type="GO" id="GO:0000774">
    <property type="term" value="F:adenyl-nucleotide exchange factor activity"/>
    <property type="evidence" value="ECO:0007669"/>
    <property type="project" value="InterPro"/>
</dbReference>
<dbReference type="GO" id="GO:0051087">
    <property type="term" value="F:protein-folding chaperone binding"/>
    <property type="evidence" value="ECO:0007669"/>
    <property type="project" value="InterPro"/>
</dbReference>
<dbReference type="GO" id="GO:0042803">
    <property type="term" value="F:protein homodimerization activity"/>
    <property type="evidence" value="ECO:0007669"/>
    <property type="project" value="InterPro"/>
</dbReference>
<dbReference type="Proteomes" id="UP000234639">
    <property type="component" value="Unassembled WGS sequence"/>
</dbReference>
<evidence type="ECO:0000256" key="11">
    <source>
        <dbReference type="RuleBase" id="RU000639"/>
    </source>
</evidence>
<dbReference type="PROSITE" id="PS01071">
    <property type="entry name" value="GRPE"/>
    <property type="match status" value="1"/>
</dbReference>
<evidence type="ECO:0000256" key="8">
    <source>
        <dbReference type="ARBA" id="ARBA00072274"/>
    </source>
</evidence>
<evidence type="ECO:0000256" key="5">
    <source>
        <dbReference type="ARBA" id="ARBA00023016"/>
    </source>
</evidence>
<dbReference type="HAMAP" id="MF_01151">
    <property type="entry name" value="GrpE"/>
    <property type="match status" value="1"/>
</dbReference>
<keyword evidence="4 10" id="KW-0963">Cytoplasm</keyword>
<dbReference type="Pfam" id="PF01025">
    <property type="entry name" value="GrpE"/>
    <property type="match status" value="1"/>
</dbReference>
<evidence type="ECO:0000256" key="2">
    <source>
        <dbReference type="ARBA" id="ARBA00009054"/>
    </source>
</evidence>
<dbReference type="FunFam" id="2.30.22.10:FF:000001">
    <property type="entry name" value="Protein GrpE"/>
    <property type="match status" value="1"/>
</dbReference>
<keyword evidence="5 10" id="KW-0346">Stress response</keyword>
<dbReference type="InterPro" id="IPR009012">
    <property type="entry name" value="GrpE_head"/>
</dbReference>
<evidence type="ECO:0000256" key="9">
    <source>
        <dbReference type="ARBA" id="ARBA00076414"/>
    </source>
</evidence>
<dbReference type="Proteomes" id="UP000509722">
    <property type="component" value="Chromosome"/>
</dbReference>
<dbReference type="InterPro" id="IPR000740">
    <property type="entry name" value="GrpE"/>
</dbReference>
<comment type="function">
    <text evidence="7 10 11">Participates actively in the response to hyperosmotic and heat shock by preventing the aggregation of stress-denatured proteins, in association with DnaK and GrpE. It is the nucleotide exchange factor for DnaK and may function as a thermosensor. Unfolded proteins bind initially to DnaJ; upon interaction with the DnaJ-bound protein, DnaK hydrolyzes its bound ATP, resulting in the formation of a stable complex. GrpE releases ADP from DnaK; ATP binding to DnaK triggers the release of the substrate protein, thus completing the reaction cycle. Several rounds of ATP-dependent interactions between DnaJ, DnaK and GrpE are required for fully efficient folding.</text>
</comment>
<protein>
    <recommendedName>
        <fullName evidence="8 10">Protein GrpE</fullName>
    </recommendedName>
    <alternativeName>
        <fullName evidence="9 10">HSP-70 cofactor</fullName>
    </alternativeName>
</protein>
<dbReference type="NCBIfam" id="NF010756">
    <property type="entry name" value="PRK14159.1"/>
    <property type="match status" value="1"/>
</dbReference>
<comment type="subcellular location">
    <subcellularLocation>
        <location evidence="1 10">Cytoplasm</location>
    </subcellularLocation>
</comment>
<keyword evidence="6 10" id="KW-0143">Chaperone</keyword>
<name>A0A2I1NBK3_9BACT</name>
<dbReference type="NCBIfam" id="NF010738">
    <property type="entry name" value="PRK14140.1"/>
    <property type="match status" value="1"/>
</dbReference>
<dbReference type="Gene3D" id="3.90.20.20">
    <property type="match status" value="1"/>
</dbReference>
<dbReference type="EMBL" id="CP053832">
    <property type="protein sequence ID" value="QKF84516.1"/>
    <property type="molecule type" value="Genomic_DNA"/>
</dbReference>
<evidence type="ECO:0000313" key="16">
    <source>
        <dbReference type="Proteomes" id="UP000509722"/>
    </source>
</evidence>
<dbReference type="GO" id="GO:0051082">
    <property type="term" value="F:unfolded protein binding"/>
    <property type="evidence" value="ECO:0007669"/>
    <property type="project" value="TreeGrafter"/>
</dbReference>
<evidence type="ECO:0000313" key="13">
    <source>
        <dbReference type="EMBL" id="PKZ29736.1"/>
    </source>
</evidence>
<evidence type="ECO:0000256" key="12">
    <source>
        <dbReference type="RuleBase" id="RU004478"/>
    </source>
</evidence>
<evidence type="ECO:0000256" key="7">
    <source>
        <dbReference type="ARBA" id="ARBA00053401"/>
    </source>
</evidence>
<dbReference type="PANTHER" id="PTHR21237:SF23">
    <property type="entry name" value="GRPE PROTEIN HOMOLOG, MITOCHONDRIAL"/>
    <property type="match status" value="1"/>
</dbReference>
<reference evidence="14 16" key="2">
    <citation type="submission" date="2020-05" db="EMBL/GenBank/DDBJ databases">
        <title>Complete genome sequencing of Campylobacter and Arcobacter type strains.</title>
        <authorList>
            <person name="Miller W.G."/>
            <person name="Yee E."/>
        </authorList>
    </citation>
    <scope>NUCLEOTIDE SEQUENCE [LARGE SCALE GENOMIC DNA]</scope>
    <source>
        <strain evidence="14 16">LMG 6451</strain>
    </source>
</reference>
<dbReference type="GO" id="GO:0006457">
    <property type="term" value="P:protein folding"/>
    <property type="evidence" value="ECO:0007669"/>
    <property type="project" value="InterPro"/>
</dbReference>
<dbReference type="EMBL" id="PKHU01000002">
    <property type="protein sequence ID" value="PKZ29736.1"/>
    <property type="molecule type" value="Genomic_DNA"/>
</dbReference>
<dbReference type="RefSeq" id="WP_018713209.1">
    <property type="nucleotide sequence ID" value="NZ_CP050963.1"/>
</dbReference>
<evidence type="ECO:0000256" key="3">
    <source>
        <dbReference type="ARBA" id="ARBA00011738"/>
    </source>
</evidence>
<reference evidence="13 15" key="1">
    <citation type="submission" date="2017-12" db="EMBL/GenBank/DDBJ databases">
        <title>Phylogenetic diversity of female urinary microbiome.</title>
        <authorList>
            <person name="Thomas-White K."/>
            <person name="Wolfe A.J."/>
        </authorList>
    </citation>
    <scope>NUCLEOTIDE SEQUENCE [LARGE SCALE GENOMIC DNA]</scope>
    <source>
        <strain evidence="13 15">UMB0112</strain>
    </source>
</reference>
<dbReference type="GO" id="GO:0005829">
    <property type="term" value="C:cytosol"/>
    <property type="evidence" value="ECO:0007669"/>
    <property type="project" value="TreeGrafter"/>
</dbReference>
<evidence type="ECO:0000256" key="4">
    <source>
        <dbReference type="ARBA" id="ARBA00022490"/>
    </source>
</evidence>
<dbReference type="Gene3D" id="2.30.22.10">
    <property type="entry name" value="Head domain of nucleotide exchange factor GrpE"/>
    <property type="match status" value="1"/>
</dbReference>
<evidence type="ECO:0000256" key="1">
    <source>
        <dbReference type="ARBA" id="ARBA00004496"/>
    </source>
</evidence>
<sequence>MNQDELKNGFCADDKCENINNQADCTDNKECECEEKSDKNSQNDEVIKLQNELSELTDKFYRANADFENIKKRLEKEKLTAVAYASESFAKDILPVIDALEEALKIQTQGDDLASKIKDGVKQCLDMMLRSLEKQGIKQIKTDGKFDHNIHNAINQVEDESKESGDIHQVYQKGYLYKDRVLRPAMVVVVK</sequence>
<evidence type="ECO:0000313" key="15">
    <source>
        <dbReference type="Proteomes" id="UP000234639"/>
    </source>
</evidence>
<dbReference type="AlphaFoldDB" id="A0A2I1NBK3"/>
<dbReference type="GeneID" id="77175937"/>
<evidence type="ECO:0000313" key="14">
    <source>
        <dbReference type="EMBL" id="QKF84516.1"/>
    </source>
</evidence>
<dbReference type="CDD" id="cd00446">
    <property type="entry name" value="GrpE"/>
    <property type="match status" value="1"/>
</dbReference>
<dbReference type="PRINTS" id="PR00773">
    <property type="entry name" value="GRPEPROTEIN"/>
</dbReference>
<dbReference type="SUPFAM" id="SSF51064">
    <property type="entry name" value="Head domain of nucleotide exchange factor GrpE"/>
    <property type="match status" value="1"/>
</dbReference>